<protein>
    <recommendedName>
        <fullName evidence="2">Bro-N domain-containing protein</fullName>
    </recommendedName>
</protein>
<feature type="compositionally biased region" description="Polar residues" evidence="1">
    <location>
        <begin position="290"/>
        <end position="300"/>
    </location>
</feature>
<feature type="compositionally biased region" description="Basic and acidic residues" evidence="1">
    <location>
        <begin position="273"/>
        <end position="288"/>
    </location>
</feature>
<dbReference type="SMART" id="SM01040">
    <property type="entry name" value="Bro-N"/>
    <property type="match status" value="1"/>
</dbReference>
<evidence type="ECO:0000259" key="2">
    <source>
        <dbReference type="SMART" id="SM01040"/>
    </source>
</evidence>
<reference evidence="3 4" key="1">
    <citation type="journal article" date="2011" name="Stand. Genomic Sci.">
        <title>Non-contiguous finished genome sequence and contextual data of the filamentous soil bacterium Ktedonobacter racemifer type strain (SOSP1-21).</title>
        <authorList>
            <person name="Chang Y.J."/>
            <person name="Land M."/>
            <person name="Hauser L."/>
            <person name="Chertkov O."/>
            <person name="Del Rio T.G."/>
            <person name="Nolan M."/>
            <person name="Copeland A."/>
            <person name="Tice H."/>
            <person name="Cheng J.F."/>
            <person name="Lucas S."/>
            <person name="Han C."/>
            <person name="Goodwin L."/>
            <person name="Pitluck S."/>
            <person name="Ivanova N."/>
            <person name="Ovchinikova G."/>
            <person name="Pati A."/>
            <person name="Chen A."/>
            <person name="Palaniappan K."/>
            <person name="Mavromatis K."/>
            <person name="Liolios K."/>
            <person name="Brettin T."/>
            <person name="Fiebig A."/>
            <person name="Rohde M."/>
            <person name="Abt B."/>
            <person name="Goker M."/>
            <person name="Detter J.C."/>
            <person name="Woyke T."/>
            <person name="Bristow J."/>
            <person name="Eisen J.A."/>
            <person name="Markowitz V."/>
            <person name="Hugenholtz P."/>
            <person name="Kyrpides N.C."/>
            <person name="Klenk H.P."/>
            <person name="Lapidus A."/>
        </authorList>
    </citation>
    <scope>NUCLEOTIDE SEQUENCE [LARGE SCALE GENOMIC DNA]</scope>
    <source>
        <strain evidence="4">DSM 44963</strain>
    </source>
</reference>
<dbReference type="EMBL" id="ADVG01000003">
    <property type="protein sequence ID" value="EFH85292.1"/>
    <property type="molecule type" value="Genomic_DNA"/>
</dbReference>
<evidence type="ECO:0000313" key="3">
    <source>
        <dbReference type="EMBL" id="EFH85292.1"/>
    </source>
</evidence>
<evidence type="ECO:0000256" key="1">
    <source>
        <dbReference type="SAM" id="MobiDB-lite"/>
    </source>
</evidence>
<comment type="caution">
    <text evidence="3">The sequence shown here is derived from an EMBL/GenBank/DDBJ whole genome shotgun (WGS) entry which is preliminary data.</text>
</comment>
<dbReference type="eggNOG" id="COG3617">
    <property type="taxonomic scope" value="Bacteria"/>
</dbReference>
<keyword evidence="4" id="KW-1185">Reference proteome</keyword>
<accession>D6TUW6</accession>
<organism evidence="3 4">
    <name type="scientific">Ktedonobacter racemifer DSM 44963</name>
    <dbReference type="NCBI Taxonomy" id="485913"/>
    <lineage>
        <taxon>Bacteria</taxon>
        <taxon>Bacillati</taxon>
        <taxon>Chloroflexota</taxon>
        <taxon>Ktedonobacteria</taxon>
        <taxon>Ktedonobacterales</taxon>
        <taxon>Ktedonobacteraceae</taxon>
        <taxon>Ktedonobacter</taxon>
    </lineage>
</organism>
<dbReference type="InParanoid" id="D6TUW6"/>
<gene>
    <name evidence="3" type="ORF">Krac_6479</name>
</gene>
<proteinExistence type="predicted"/>
<dbReference type="InterPro" id="IPR003497">
    <property type="entry name" value="BRO_N_domain"/>
</dbReference>
<dbReference type="Proteomes" id="UP000004508">
    <property type="component" value="Unassembled WGS sequence"/>
</dbReference>
<sequence length="300" mass="35172">MSKQEHQQQEPNRALIPSNDLPEVRRIWFENEWYYAVVDFIKIWTESTNAHDYWRKMKARADPELKKVIETRLKSFPMKADDNRRRQTETATRETLLRLVQSVPSKNAEKIRLWLAEVGNQRLEEIEQGQSEIEQLRETYRTKGYDEVWIEARIADLLARNEITTEWQERGAQDIHYPVLTNTLVERTFGFTIKSYKTYKGIAQSANLPDNMTPEELAFNILSKTTAKTYHETRESQGIEALRRDVIDAGDTTRAAREVIEQKTGVPIVSKKNAKDMRRLTSQREKKSLPPQSEKTLFDQ</sequence>
<dbReference type="STRING" id="485913.Krac_6479"/>
<dbReference type="OrthoDB" id="9813719at2"/>
<dbReference type="Pfam" id="PF02498">
    <property type="entry name" value="Bro-N"/>
    <property type="match status" value="1"/>
</dbReference>
<evidence type="ECO:0000313" key="4">
    <source>
        <dbReference type="Proteomes" id="UP000004508"/>
    </source>
</evidence>
<name>D6TUW6_KTERA</name>
<feature type="domain" description="Bro-N" evidence="2">
    <location>
        <begin position="23"/>
        <end position="121"/>
    </location>
</feature>
<feature type="region of interest" description="Disordered" evidence="1">
    <location>
        <begin position="267"/>
        <end position="300"/>
    </location>
</feature>
<dbReference type="RefSeq" id="WP_007917451.1">
    <property type="nucleotide sequence ID" value="NZ_ADVG01000003.1"/>
</dbReference>
<dbReference type="AlphaFoldDB" id="D6TUW6"/>